<accession>A0A2S2KSM6</accession>
<evidence type="ECO:0000313" key="2">
    <source>
        <dbReference type="Proteomes" id="UP000245829"/>
    </source>
</evidence>
<reference evidence="1 2" key="1">
    <citation type="submission" date="2018-05" db="EMBL/GenBank/DDBJ databases">
        <title>genome sequencing of Nitrosopumilus sp. NM25.</title>
        <authorList>
            <person name="Mori K."/>
            <person name="Nakagawa T."/>
        </authorList>
    </citation>
    <scope>NUCLEOTIDE SEQUENCE [LARGE SCALE GENOMIC DNA]</scope>
    <source>
        <strain evidence="1 2">NM25</strain>
    </source>
</reference>
<proteinExistence type="predicted"/>
<comment type="caution">
    <text evidence="1">The sequence shown here is derived from an EMBL/GenBank/DDBJ whole genome shotgun (WGS) entry which is preliminary data.</text>
</comment>
<evidence type="ECO:0000313" key="1">
    <source>
        <dbReference type="EMBL" id="GBH34551.1"/>
    </source>
</evidence>
<dbReference type="Proteomes" id="UP000245829">
    <property type="component" value="Unassembled WGS sequence"/>
</dbReference>
<name>A0A2S2KSM6_9ARCH</name>
<dbReference type="EMBL" id="BGKI01000007">
    <property type="protein sequence ID" value="GBH34551.1"/>
    <property type="molecule type" value="Genomic_DNA"/>
</dbReference>
<gene>
    <name evidence="1" type="ORF">NZNM25_13420</name>
</gene>
<sequence>MYEYVMSGLDHLLAKSLNEIIEKNLGAKTVKKIDDRLFEKFGLSITQAIEEFDKLDLVLREFFGKGA</sequence>
<keyword evidence="2" id="KW-1185">Reference proteome</keyword>
<protein>
    <submittedName>
        <fullName evidence="1">Uncharacterized protein</fullName>
    </submittedName>
</protein>
<organism evidence="1 2">
    <name type="scientific">Nitrosopumilus zosterae</name>
    <dbReference type="NCBI Taxonomy" id="718286"/>
    <lineage>
        <taxon>Archaea</taxon>
        <taxon>Nitrososphaerota</taxon>
        <taxon>Nitrososphaeria</taxon>
        <taxon>Nitrosopumilales</taxon>
        <taxon>Nitrosopumilaceae</taxon>
        <taxon>Nitrosopumilus</taxon>
    </lineage>
</organism>
<dbReference type="AlphaFoldDB" id="A0A2S2KSM6"/>